<dbReference type="GO" id="GO:0006633">
    <property type="term" value="P:fatty acid biosynthetic process"/>
    <property type="evidence" value="ECO:0007669"/>
    <property type="project" value="InterPro"/>
</dbReference>
<dbReference type="PROSITE" id="PS50075">
    <property type="entry name" value="CARRIER"/>
    <property type="match status" value="1"/>
</dbReference>
<dbReference type="InterPro" id="IPR020841">
    <property type="entry name" value="PKS_Beta-ketoAc_synthase_dom"/>
</dbReference>
<dbReference type="Pfam" id="PF21394">
    <property type="entry name" value="Beta-ketacyl_N"/>
    <property type="match status" value="2"/>
</dbReference>
<dbReference type="SMART" id="SM01294">
    <property type="entry name" value="PKS_PP_betabranch"/>
    <property type="match status" value="1"/>
</dbReference>
<dbReference type="Pfam" id="PF22621">
    <property type="entry name" value="CurL-like_PKS_C"/>
    <property type="match status" value="1"/>
</dbReference>
<dbReference type="GO" id="GO:0004315">
    <property type="term" value="F:3-oxoacyl-[acyl-carrier-protein] synthase activity"/>
    <property type="evidence" value="ECO:0007669"/>
    <property type="project" value="InterPro"/>
</dbReference>
<dbReference type="GO" id="GO:0004312">
    <property type="term" value="F:fatty acid synthase activity"/>
    <property type="evidence" value="ECO:0007669"/>
    <property type="project" value="TreeGrafter"/>
</dbReference>
<dbReference type="InterPro" id="IPR013968">
    <property type="entry name" value="PKS_KR"/>
</dbReference>
<gene>
    <name evidence="9" type="ORF">IQ276_13610</name>
</gene>
<feature type="domain" description="Ketosynthase family 3 (KS3)" evidence="7">
    <location>
        <begin position="757"/>
        <end position="1193"/>
    </location>
</feature>
<evidence type="ECO:0000256" key="2">
    <source>
        <dbReference type="ARBA" id="ARBA00022553"/>
    </source>
</evidence>
<dbReference type="Pfam" id="PF00550">
    <property type="entry name" value="PP-binding"/>
    <property type="match status" value="1"/>
</dbReference>
<dbReference type="Pfam" id="PF21089">
    <property type="entry name" value="PKS_DH_N"/>
    <property type="match status" value="1"/>
</dbReference>
<dbReference type="InterPro" id="IPR020807">
    <property type="entry name" value="PKS_DH"/>
</dbReference>
<dbReference type="InterPro" id="IPR049490">
    <property type="entry name" value="C883_1060-like_KR_N"/>
</dbReference>
<dbReference type="PANTHER" id="PTHR43775:SF37">
    <property type="entry name" value="SI:DKEY-61P9.11"/>
    <property type="match status" value="1"/>
</dbReference>
<dbReference type="SUPFAM" id="SSF53901">
    <property type="entry name" value="Thiolase-like"/>
    <property type="match status" value="1"/>
</dbReference>
<dbReference type="RefSeq" id="WP_193917041.1">
    <property type="nucleotide sequence ID" value="NZ_JADEXS020000001.1"/>
</dbReference>
<dbReference type="EMBL" id="JADEXS010000158">
    <property type="protein sequence ID" value="MBE9023426.1"/>
    <property type="molecule type" value="Genomic_DNA"/>
</dbReference>
<dbReference type="SMART" id="SM00823">
    <property type="entry name" value="PKS_PP"/>
    <property type="match status" value="1"/>
</dbReference>
<sequence>MQLDNSSKNLANSSNKKNHLREVEVAIRSSFFVEDCVVVERQIEKLKHELVAYVVPSEIFVREQLLSHLQRIVPSEWLPQAIVPISTLPFNPSGEIDQTALSNLEIKDRDLVQRWSELIKSLPEVQQVAVVVQEHLKHLSDLLPNLTDRDKDDVIINDINLDNPNLLPDWFYRQTWRRKRSVTQLSAINGNFLVFLDKLGLGEYLGAELQKHGHMCVGIEAGVDFRQLGNNRYQIAPNNPEHYQRLLSVLTTNNFQIDKILHLWNYESCINEISSLDSLEEAQTQGVYSLLSLVKALANIQKFHHPIELLLVSTYTQFLSNHEDIAYEKFPLVGLLKVIDQEIPHLTTRHVDLTVDEPVVNAGRILQELHMPSGECQVAYRQGERWVPRLEKVDFDREQKQDFAFKAGGMYLISGGLGGVGVEIAKYLLKHYKARLLLVGRTDLPQRSTWQTYTGESVISQKIAAYQELEQLGGEIIYEAVDVCDLPGLQQVVEQASSRWGCELDGVLHLAGTYQERSLLEENHHTWSTAIRAKVGGAWILNQLLLDHPQAVFISFSSVSSFFGGASVGTFVAANQFLESFAHYQRSRGLKSYCFSWSLWDGIGISQDYQKSKLAQTKGYFAMSAPQGLSSLLIGLHHNQPQLLIGLDGSNRHIRGYVEDTYSLEKLTAYFTANSNSSVGEKLAELVVSDRFGTPSTCNFVQLQHMPLTQTGIIDFRLLTKGDRALTKYLKEQTESPAAIPDQKPAQVSSSPQGMANADIAVIGIGCRFPGANDYQQFWQNLEQGINSISEIPSERWEVEEYYSPNPQERKSISKWGGFIEKIDQFDAQFFGISAREAQRMDPQQRLMLELTWSCIEDAGYAPFQLSGGSVGVFIGVCNYDYDLLQNGYKQETDGHTGTGTWTCMIPNRISYFFNFHGPSIPVDTACSSSLVALHQAINALKSEECKTALVGGVSIFCTPTRYIQMSQLGMLSPQGQCKTFDSEADGYVRGEGAGVILLKPLAKAIEDQDQIYGVIKGSAVNHGGKARTLTSPNVYAQTKVLSTAYTKANIAPNTISYIEAHGTGTPLGDPIEINSLKRAFRQLHQQYHLSPVHRPYCGLGTVKTNIGHLEAAAGIAGVIKVLLAMKNQKLPKIVNFQQLNPRIDFQGTPFYLVCETQEWKQLKTEAGENIPRRAGISSFGVGGVNAHVILEEAPEPLLVNKELERPYHLLTLSAKNDQALAQLRHSYGEFLTDNGDVSLGDICSAANIGREHFNHRLAIVADSREKLVEQLASSAQNSSQIGKKLPKIAFLFTGQGSQYINMGKELYETQPKFRQTLEQCNEILRPYLEPSLLEVLYSEENSSLLNQTAYTQPALFAFEYALYQLWKSWGIEPEVVMGHSVGEYVAATVAGVLSLEDGLKLIAQRGQLMQQLRSGGEMVSLMASEEQVREVIAPFFNKVSIAAINSSQSIVISGASEDITTICQKLELQGVKTKRLQVSHAFHSPLMTPMLQEFAAVANQVTYNQPQIPIISNVTGQLADENIATADYWVNHVSQTVQFASSMEKLQSYEVFLEIGPKPTLLGMGRQCLPDSEGLWLPSLRPGVPEWEQLLSSLGKLYLAGVVINWSGFEGDYPHRKVALPNYPFQRQRYWIENTQSQLRVQKSPKLHPLLETKLQLPLSKEILFESQFSTANLPFLAEYQAYSQIVVPGACHLSSLLSAAKLTFGNEGCVLENIVFPQALAIPEGKARTVQLVLSPQESGKSFQLISFDPATSSNEISQWLVHATGKISPSINTTSQTIAIQQIQARCTQQIAALEIYQSWQKRQIELGASFQWLDSVWCGEKEALAKIKWVDVGNEQQEYELYPGLIDSCLQLTSIFFPGEDTFMPSAIESFRFYQRPQPQQLWCHAVRRQQHNSDIDKLIVDIKLFDFKEQLIAEIVGMEAKKVTRQLLLPSHNLDVTDWLYEIGWQAVDKDQSIVTKVGSWLIFTDPQGLGEQLGEQLQNLGSDYSLVSAGINYQKIDQQHYQIDPNQPEHYQKLLYDIGSQQQPLGIIYLWSIAPDETDESNLPAAELKNCGSVLHLVQALTQLPWQIQPHLWLVTQGTQAVTAISEPLQLSGSSLWGLGRVIALEYPEFQCVRLDLCVQGTRQQHLKALLLELSATDAEDQIAIRQGKRYVARLVRHTASCSLGEPPMKARVNQGQLSVQPDVSYLITGGNGALGLEVAGWLVEKGARHLVLTGRSEVSFATKERISDFEQLGVRVLVVKADVSEVAQVVEVLEKINSQLPPLRGIIHAAGILDGGVLKQQSLERFRRVMAPKVAGAWNLHTLTQLMPLDFFICFSSMSSLFGFVGQSNYAAANAFMDSLAHYRQTLGLPGLSINWGAWSQVGMAARMAARLDSGDQNLIQGVGIGTIAPLKGLAVLEQLLNQSSAQVAAIPINWSQLISKSATAPAFFANFTHNLTKRVEQSEFRTQLATAKISDRKKLLIDHLCSQVAQVLGHKLSNQDLQQGFFELGIDSLTAVELRNRLQNSLDYPLPSSLTFDYPTVTVLADYLGKEILSIEPSTIEPQASNRSHLSTALDELSESEIEKLLAQELAIIQEGKGQ</sequence>
<dbReference type="GO" id="GO:0005886">
    <property type="term" value="C:plasma membrane"/>
    <property type="evidence" value="ECO:0007669"/>
    <property type="project" value="TreeGrafter"/>
</dbReference>
<organism evidence="9 10">
    <name type="scientific">Desmonostoc muscorum LEGE 12446</name>
    <dbReference type="NCBI Taxonomy" id="1828758"/>
    <lineage>
        <taxon>Bacteria</taxon>
        <taxon>Bacillati</taxon>
        <taxon>Cyanobacteriota</taxon>
        <taxon>Cyanophyceae</taxon>
        <taxon>Nostocales</taxon>
        <taxon>Nostocaceae</taxon>
        <taxon>Desmonostoc</taxon>
    </lineage>
</organism>
<dbReference type="InterPro" id="IPR045851">
    <property type="entry name" value="AMP-bd_C_sf"/>
</dbReference>
<dbReference type="Gene3D" id="3.40.47.10">
    <property type="match status" value="1"/>
</dbReference>
<dbReference type="FunFam" id="3.40.366.10:FF:000002">
    <property type="entry name" value="Probable polyketide synthase 2"/>
    <property type="match status" value="1"/>
</dbReference>
<evidence type="ECO:0000259" key="6">
    <source>
        <dbReference type="PROSITE" id="PS50075"/>
    </source>
</evidence>
<dbReference type="PROSITE" id="PS52019">
    <property type="entry name" value="PKS_MFAS_DH"/>
    <property type="match status" value="1"/>
</dbReference>
<reference evidence="9" key="1">
    <citation type="submission" date="2020-10" db="EMBL/GenBank/DDBJ databases">
        <authorList>
            <person name="Castelo-Branco R."/>
            <person name="Eusebio N."/>
            <person name="Adriana R."/>
            <person name="Vieira A."/>
            <person name="Brugerolle De Fraissinette N."/>
            <person name="Rezende De Castro R."/>
            <person name="Schneider M.P."/>
            <person name="Vasconcelos V."/>
            <person name="Leao P.N."/>
        </authorList>
    </citation>
    <scope>NUCLEOTIDE SEQUENCE</scope>
    <source>
        <strain evidence="9">LEGE 12446</strain>
    </source>
</reference>
<dbReference type="Gene3D" id="3.40.366.10">
    <property type="entry name" value="Malonyl-Coenzyme A Acyl Carrier Protein, domain 2"/>
    <property type="match status" value="1"/>
</dbReference>
<dbReference type="Gene3D" id="3.10.129.10">
    <property type="entry name" value="Hotdog Thioesterase"/>
    <property type="match status" value="1"/>
</dbReference>
<dbReference type="InterPro" id="IPR009081">
    <property type="entry name" value="PP-bd_ACP"/>
</dbReference>
<evidence type="ECO:0000256" key="4">
    <source>
        <dbReference type="PROSITE-ProRule" id="PRU01363"/>
    </source>
</evidence>
<dbReference type="GO" id="GO:0031177">
    <property type="term" value="F:phosphopantetheine binding"/>
    <property type="evidence" value="ECO:0007669"/>
    <property type="project" value="InterPro"/>
</dbReference>
<dbReference type="Gene3D" id="1.10.1200.10">
    <property type="entry name" value="ACP-like"/>
    <property type="match status" value="1"/>
</dbReference>
<dbReference type="Gene3D" id="3.10.129.120">
    <property type="match status" value="1"/>
</dbReference>
<dbReference type="SMART" id="SM00826">
    <property type="entry name" value="PKS_DH"/>
    <property type="match status" value="1"/>
</dbReference>
<dbReference type="Pfam" id="PF02801">
    <property type="entry name" value="Ketoacyl-synt_C"/>
    <property type="match status" value="1"/>
</dbReference>
<dbReference type="GO" id="GO:0005737">
    <property type="term" value="C:cytoplasm"/>
    <property type="evidence" value="ECO:0007669"/>
    <property type="project" value="TreeGrafter"/>
</dbReference>
<evidence type="ECO:0000256" key="1">
    <source>
        <dbReference type="ARBA" id="ARBA00022450"/>
    </source>
</evidence>
<dbReference type="FunFam" id="3.40.47.10:FF:000019">
    <property type="entry name" value="Polyketide synthase type I"/>
    <property type="match status" value="1"/>
</dbReference>
<dbReference type="SMART" id="SM00827">
    <property type="entry name" value="PKS_AT"/>
    <property type="match status" value="1"/>
</dbReference>
<dbReference type="InterPro" id="IPR049551">
    <property type="entry name" value="PKS_DH_C"/>
</dbReference>
<dbReference type="PANTHER" id="PTHR43775">
    <property type="entry name" value="FATTY ACID SYNTHASE"/>
    <property type="match status" value="1"/>
</dbReference>
<dbReference type="InterPro" id="IPR016039">
    <property type="entry name" value="Thiolase-like"/>
</dbReference>
<dbReference type="InterPro" id="IPR020806">
    <property type="entry name" value="PKS_PP-bd"/>
</dbReference>
<dbReference type="InterPro" id="IPR057326">
    <property type="entry name" value="KR_dom"/>
</dbReference>
<dbReference type="Pfam" id="PF00698">
    <property type="entry name" value="Acyl_transf_1"/>
    <property type="match status" value="1"/>
</dbReference>
<feature type="domain" description="PKS/mFAS DH" evidence="8">
    <location>
        <begin position="1649"/>
        <end position="1934"/>
    </location>
</feature>
<dbReference type="InterPro" id="IPR036736">
    <property type="entry name" value="ACP-like_sf"/>
</dbReference>
<evidence type="ECO:0000313" key="10">
    <source>
        <dbReference type="Proteomes" id="UP000622533"/>
    </source>
</evidence>
<dbReference type="InterPro" id="IPR006162">
    <property type="entry name" value="Ppantetheine_attach_site"/>
</dbReference>
<dbReference type="InterPro" id="IPR014030">
    <property type="entry name" value="Ketoacyl_synth_N"/>
</dbReference>
<proteinExistence type="predicted"/>
<comment type="caution">
    <text evidence="4">Lacks conserved residue(s) required for the propagation of feature annotation.</text>
</comment>
<dbReference type="InterPro" id="IPR016035">
    <property type="entry name" value="Acyl_Trfase/lysoPLipase"/>
</dbReference>
<comment type="caution">
    <text evidence="9">The sequence shown here is derived from an EMBL/GenBank/DDBJ whole genome shotgun (WGS) entry which is preliminary data.</text>
</comment>
<dbReference type="InterPro" id="IPR014031">
    <property type="entry name" value="Ketoacyl_synth_C"/>
</dbReference>
<evidence type="ECO:0000256" key="3">
    <source>
        <dbReference type="ARBA" id="ARBA00022679"/>
    </source>
</evidence>
<protein>
    <submittedName>
        <fullName evidence="9">SDR family NAD(P)-dependent oxidoreductase</fullName>
    </submittedName>
</protein>
<dbReference type="InterPro" id="IPR001227">
    <property type="entry name" value="Ac_transferase_dom_sf"/>
</dbReference>
<dbReference type="CDD" id="cd00833">
    <property type="entry name" value="PKS"/>
    <property type="match status" value="1"/>
</dbReference>
<dbReference type="Pfam" id="PF08659">
    <property type="entry name" value="KR"/>
    <property type="match status" value="2"/>
</dbReference>
<dbReference type="InterPro" id="IPR016036">
    <property type="entry name" value="Malonyl_transacylase_ACP-bd"/>
</dbReference>
<dbReference type="Proteomes" id="UP000622533">
    <property type="component" value="Unassembled WGS sequence"/>
</dbReference>
<feature type="region of interest" description="C-terminal hotdog fold" evidence="4">
    <location>
        <begin position="1791"/>
        <end position="1934"/>
    </location>
</feature>
<feature type="domain" description="Carrier" evidence="6">
    <location>
        <begin position="2463"/>
        <end position="2540"/>
    </location>
</feature>
<dbReference type="InterPro" id="IPR014043">
    <property type="entry name" value="Acyl_transferase_dom"/>
</dbReference>
<keyword evidence="3" id="KW-0808">Transferase</keyword>
<keyword evidence="1" id="KW-0596">Phosphopantetheine</keyword>
<dbReference type="PROSITE" id="PS52004">
    <property type="entry name" value="KS3_2"/>
    <property type="match status" value="1"/>
</dbReference>
<dbReference type="SUPFAM" id="SSF47336">
    <property type="entry name" value="ACP-like"/>
    <property type="match status" value="1"/>
</dbReference>
<dbReference type="InterPro" id="IPR018201">
    <property type="entry name" value="Ketoacyl_synth_AS"/>
</dbReference>
<feature type="region of interest" description="Disordered" evidence="5">
    <location>
        <begin position="733"/>
        <end position="752"/>
    </location>
</feature>
<dbReference type="Pfam" id="PF14765">
    <property type="entry name" value="PS-DH"/>
    <property type="match status" value="1"/>
</dbReference>
<dbReference type="SUPFAM" id="SSF51735">
    <property type="entry name" value="NAD(P)-binding Rossmann-fold domains"/>
    <property type="match status" value="4"/>
</dbReference>
<evidence type="ECO:0000259" key="8">
    <source>
        <dbReference type="PROSITE" id="PS52019"/>
    </source>
</evidence>
<evidence type="ECO:0000256" key="5">
    <source>
        <dbReference type="SAM" id="MobiDB-lite"/>
    </source>
</evidence>
<dbReference type="SUPFAM" id="SSF52151">
    <property type="entry name" value="FabD/lysophospholipase-like"/>
    <property type="match status" value="1"/>
</dbReference>
<evidence type="ECO:0000259" key="7">
    <source>
        <dbReference type="PROSITE" id="PS52004"/>
    </source>
</evidence>
<evidence type="ECO:0000313" key="9">
    <source>
        <dbReference type="EMBL" id="MBE9023426.1"/>
    </source>
</evidence>
<dbReference type="CDD" id="cd08953">
    <property type="entry name" value="KR_2_SDR_x"/>
    <property type="match status" value="1"/>
</dbReference>
<dbReference type="SUPFAM" id="SSF55048">
    <property type="entry name" value="Probable ACP-binding domain of malonyl-CoA ACP transacylase"/>
    <property type="match status" value="1"/>
</dbReference>
<dbReference type="Pfam" id="PF00109">
    <property type="entry name" value="ketoacyl-synt"/>
    <property type="match status" value="1"/>
</dbReference>
<dbReference type="InterPro" id="IPR049552">
    <property type="entry name" value="PKS_DH_N"/>
</dbReference>
<dbReference type="InterPro" id="IPR049900">
    <property type="entry name" value="PKS_mFAS_DH"/>
</dbReference>
<dbReference type="Gene3D" id="3.30.300.30">
    <property type="match status" value="1"/>
</dbReference>
<dbReference type="SMART" id="SM00822">
    <property type="entry name" value="PKS_KR"/>
    <property type="match status" value="2"/>
</dbReference>
<dbReference type="PROSITE" id="PS00606">
    <property type="entry name" value="KS3_1"/>
    <property type="match status" value="1"/>
</dbReference>
<dbReference type="SUPFAM" id="SSF56801">
    <property type="entry name" value="Acetyl-CoA synthetase-like"/>
    <property type="match status" value="1"/>
</dbReference>
<feature type="region of interest" description="N-terminal hotdog fold" evidence="4">
    <location>
        <begin position="1649"/>
        <end position="1777"/>
    </location>
</feature>
<dbReference type="GO" id="GO:0071770">
    <property type="term" value="P:DIM/DIP cell wall layer assembly"/>
    <property type="evidence" value="ECO:0007669"/>
    <property type="project" value="TreeGrafter"/>
</dbReference>
<accession>A0A8J7A050</accession>
<keyword evidence="2" id="KW-0597">Phosphoprotein</keyword>
<dbReference type="Gene3D" id="3.40.50.720">
    <property type="entry name" value="NAD(P)-binding Rossmann-like Domain"/>
    <property type="match status" value="2"/>
</dbReference>
<dbReference type="SMART" id="SM00825">
    <property type="entry name" value="PKS_KS"/>
    <property type="match status" value="1"/>
</dbReference>
<dbReference type="PROSITE" id="PS00012">
    <property type="entry name" value="PHOSPHOPANTETHEINE"/>
    <property type="match status" value="1"/>
</dbReference>
<keyword evidence="10" id="KW-1185">Reference proteome</keyword>
<dbReference type="CDD" id="cd08955">
    <property type="entry name" value="KR_2_FAS_SDR_x"/>
    <property type="match status" value="1"/>
</dbReference>
<dbReference type="Gene3D" id="3.30.70.3290">
    <property type="match status" value="1"/>
</dbReference>
<name>A0A8J7A050_DESMC</name>
<dbReference type="InterPro" id="IPR036291">
    <property type="entry name" value="NAD(P)-bd_dom_sf"/>
</dbReference>
<dbReference type="InterPro" id="IPR050091">
    <property type="entry name" value="PKS_NRPS_Biosynth_Enz"/>
</dbReference>